<gene>
    <name evidence="2" type="ORF">skT53_20370</name>
</gene>
<feature type="domain" description="Transposase putative helix-turn-helix" evidence="1">
    <location>
        <begin position="1"/>
        <end position="46"/>
    </location>
</feature>
<proteinExistence type="predicted"/>
<dbReference type="RefSeq" id="WP_200756676.1">
    <property type="nucleotide sequence ID" value="NZ_AP023366.1"/>
</dbReference>
<dbReference type="KEGG" id="eff:skT53_20370"/>
<protein>
    <recommendedName>
        <fullName evidence="1">Transposase putative helix-turn-helix domain-containing protein</fullName>
    </recommendedName>
</protein>
<dbReference type="Pfam" id="PF12323">
    <property type="entry name" value="HTH_OrfB_IS605"/>
    <property type="match status" value="1"/>
</dbReference>
<dbReference type="EMBL" id="AP023366">
    <property type="protein sequence ID" value="BCJ87052.1"/>
    <property type="molecule type" value="Genomic_DNA"/>
</dbReference>
<keyword evidence="3" id="KW-1185">Reference proteome</keyword>
<evidence type="ECO:0000313" key="2">
    <source>
        <dbReference type="EMBL" id="BCJ87052.1"/>
    </source>
</evidence>
<evidence type="ECO:0000313" key="3">
    <source>
        <dbReference type="Proteomes" id="UP000593802"/>
    </source>
</evidence>
<dbReference type="Proteomes" id="UP000593802">
    <property type="component" value="Chromosome"/>
</dbReference>
<sequence>MLRSHKIALQPNNKQSTYFAKACGVARFAFNWGLAEWKRQYEAGEKLLKRLRRLSRSLA</sequence>
<dbReference type="AlphaFoldDB" id="A0A7I8DCH6"/>
<reference evidence="2 3" key="1">
    <citation type="submission" date="2020-08" db="EMBL/GenBank/DDBJ databases">
        <title>Complete Genome Sequence of Effusibacillus dendaii Strain skT53, Isolated from Farmland soil.</title>
        <authorList>
            <person name="Konishi T."/>
            <person name="Kawasaki H."/>
        </authorList>
    </citation>
    <scope>NUCLEOTIDE SEQUENCE [LARGE SCALE GENOMIC DNA]</scope>
    <source>
        <strain evidence="3">skT53</strain>
    </source>
</reference>
<dbReference type="InterPro" id="IPR021027">
    <property type="entry name" value="Transposase_put_HTH"/>
</dbReference>
<organism evidence="2 3">
    <name type="scientific">Effusibacillus dendaii</name>
    <dbReference type="NCBI Taxonomy" id="2743772"/>
    <lineage>
        <taxon>Bacteria</taxon>
        <taxon>Bacillati</taxon>
        <taxon>Bacillota</taxon>
        <taxon>Bacilli</taxon>
        <taxon>Bacillales</taxon>
        <taxon>Alicyclobacillaceae</taxon>
        <taxon>Effusibacillus</taxon>
    </lineage>
</organism>
<name>A0A7I8DCH6_9BACL</name>
<evidence type="ECO:0000259" key="1">
    <source>
        <dbReference type="Pfam" id="PF12323"/>
    </source>
</evidence>
<accession>A0A7I8DCH6</accession>